<dbReference type="Proteomes" id="UP000078512">
    <property type="component" value="Unassembled WGS sequence"/>
</dbReference>
<comment type="function">
    <text evidence="6">Component of the anaphase promoting complex/cyclosome (APC/C), a cell cycle-regulated E3 ubiquitin-protein ligase complex that controls progression through mitosis and the G1 phase of the cell cycle.</text>
</comment>
<dbReference type="InterPro" id="IPR016901">
    <property type="entry name" value="APC10/Doc1"/>
</dbReference>
<dbReference type="PANTHER" id="PTHR12936">
    <property type="entry name" value="ANAPHASE-PROMOTING COMPLEX 10"/>
    <property type="match status" value="1"/>
</dbReference>
<feature type="domain" description="DOC" evidence="7">
    <location>
        <begin position="1"/>
        <end position="174"/>
    </location>
</feature>
<accession>A0A197JIU0</accession>
<dbReference type="SUPFAM" id="SSF49785">
    <property type="entry name" value="Galactose-binding domain-like"/>
    <property type="match status" value="1"/>
</dbReference>
<evidence type="ECO:0000256" key="6">
    <source>
        <dbReference type="PIRNR" id="PIRNR028841"/>
    </source>
</evidence>
<dbReference type="AlphaFoldDB" id="A0A197JIU0"/>
<dbReference type="GO" id="GO:0005680">
    <property type="term" value="C:anaphase-promoting complex"/>
    <property type="evidence" value="ECO:0007669"/>
    <property type="project" value="EnsemblFungi"/>
</dbReference>
<dbReference type="PIRSF" id="PIRSF028841">
    <property type="entry name" value="APC10_sub"/>
    <property type="match status" value="1"/>
</dbReference>
<evidence type="ECO:0000256" key="3">
    <source>
        <dbReference type="ARBA" id="ARBA00022776"/>
    </source>
</evidence>
<dbReference type="InterPro" id="IPR004939">
    <property type="entry name" value="APC_su10/DOC_dom"/>
</dbReference>
<comment type="similarity">
    <text evidence="1 6">Belongs to the APC10 family.</text>
</comment>
<organism evidence="8 9">
    <name type="scientific">Linnemannia elongata AG-77</name>
    <dbReference type="NCBI Taxonomy" id="1314771"/>
    <lineage>
        <taxon>Eukaryota</taxon>
        <taxon>Fungi</taxon>
        <taxon>Fungi incertae sedis</taxon>
        <taxon>Mucoromycota</taxon>
        <taxon>Mortierellomycotina</taxon>
        <taxon>Mortierellomycetes</taxon>
        <taxon>Mortierellales</taxon>
        <taxon>Mortierellaceae</taxon>
        <taxon>Linnemannia</taxon>
    </lineage>
</organism>
<reference evidence="8 9" key="1">
    <citation type="submission" date="2016-05" db="EMBL/GenBank/DDBJ databases">
        <title>Genome sequencing reveals origins of a unique bacterial endosymbiosis in the earliest lineages of terrestrial Fungi.</title>
        <authorList>
            <consortium name="DOE Joint Genome Institute"/>
            <person name="Uehling J."/>
            <person name="Gryganskyi A."/>
            <person name="Hameed K."/>
            <person name="Tschaplinski T."/>
            <person name="Misztal P."/>
            <person name="Wu S."/>
            <person name="Desiro A."/>
            <person name="Vande Pol N."/>
            <person name="Du Z.-Y."/>
            <person name="Zienkiewicz A."/>
            <person name="Zienkiewicz K."/>
            <person name="Morin E."/>
            <person name="Tisserant E."/>
            <person name="Splivallo R."/>
            <person name="Hainaut M."/>
            <person name="Henrissat B."/>
            <person name="Ohm R."/>
            <person name="Kuo A."/>
            <person name="Yan J."/>
            <person name="Lipzen A."/>
            <person name="Nolan M."/>
            <person name="Labutti K."/>
            <person name="Barry K."/>
            <person name="Goldstein A."/>
            <person name="Labbe J."/>
            <person name="Schadt C."/>
            <person name="Tuskan G."/>
            <person name="Grigoriev I."/>
            <person name="Martin F."/>
            <person name="Vilgalys R."/>
            <person name="Bonito G."/>
        </authorList>
    </citation>
    <scope>NUCLEOTIDE SEQUENCE [LARGE SCALE GENOMIC DNA]</scope>
    <source>
        <strain evidence="8 9">AG-77</strain>
    </source>
</reference>
<sequence>MSRELDVSDMVEIGRQAAWSVSSAKAGHGLELLRDNDLDTYWQSDGPSPHVVNMQFEKRTSIRQVSFFRDKQDESYTPLRVSIRGGTNHQDLKELYSLDVEEATGWVNINLADISSGGRPPRVFLLQLAVLSNHHGGRDTHVRQLKLFSTRESLMSLDEEVPFTAQECLQFSTIR</sequence>
<evidence type="ECO:0000256" key="1">
    <source>
        <dbReference type="ARBA" id="ARBA00006762"/>
    </source>
</evidence>
<dbReference type="EMBL" id="KV442094">
    <property type="protein sequence ID" value="OAQ24431.1"/>
    <property type="molecule type" value="Genomic_DNA"/>
</dbReference>
<keyword evidence="2 6" id="KW-0132">Cell division</keyword>
<dbReference type="CDD" id="cd08366">
    <property type="entry name" value="APC10"/>
    <property type="match status" value="1"/>
</dbReference>
<evidence type="ECO:0000256" key="2">
    <source>
        <dbReference type="ARBA" id="ARBA00022618"/>
    </source>
</evidence>
<keyword evidence="5 6" id="KW-0131">Cell cycle</keyword>
<dbReference type="GO" id="GO:0031145">
    <property type="term" value="P:anaphase-promoting complex-dependent catabolic process"/>
    <property type="evidence" value="ECO:0007669"/>
    <property type="project" value="EnsemblFungi"/>
</dbReference>
<dbReference type="PROSITE" id="PS51284">
    <property type="entry name" value="DOC"/>
    <property type="match status" value="1"/>
</dbReference>
<dbReference type="Gene3D" id="2.60.120.260">
    <property type="entry name" value="Galactose-binding domain-like"/>
    <property type="match status" value="1"/>
</dbReference>
<evidence type="ECO:0000256" key="5">
    <source>
        <dbReference type="ARBA" id="ARBA00023306"/>
    </source>
</evidence>
<keyword evidence="3 6" id="KW-0498">Mitosis</keyword>
<dbReference type="STRING" id="1314771.A0A197JIU0"/>
<dbReference type="PANTHER" id="PTHR12936:SF0">
    <property type="entry name" value="ANAPHASE-PROMOTING COMPLEX SUBUNIT 10"/>
    <property type="match status" value="1"/>
</dbReference>
<dbReference type="Pfam" id="PF03256">
    <property type="entry name" value="ANAPC10"/>
    <property type="match status" value="1"/>
</dbReference>
<evidence type="ECO:0000313" key="9">
    <source>
        <dbReference type="Proteomes" id="UP000078512"/>
    </source>
</evidence>
<keyword evidence="4 6" id="KW-0833">Ubl conjugation pathway</keyword>
<dbReference type="SMART" id="SM01337">
    <property type="entry name" value="APC10"/>
    <property type="match status" value="1"/>
</dbReference>
<dbReference type="OrthoDB" id="24948at2759"/>
<dbReference type="InterPro" id="IPR008979">
    <property type="entry name" value="Galactose-bd-like_sf"/>
</dbReference>
<evidence type="ECO:0000313" key="8">
    <source>
        <dbReference type="EMBL" id="OAQ24431.1"/>
    </source>
</evidence>
<protein>
    <recommendedName>
        <fullName evidence="6">Anaphase-promoting complex subunit 10</fullName>
    </recommendedName>
</protein>
<dbReference type="GO" id="GO:0051301">
    <property type="term" value="P:cell division"/>
    <property type="evidence" value="ECO:0007669"/>
    <property type="project" value="UniProtKB-KW"/>
</dbReference>
<name>A0A197JIU0_9FUNG</name>
<evidence type="ECO:0000256" key="4">
    <source>
        <dbReference type="ARBA" id="ARBA00022786"/>
    </source>
</evidence>
<evidence type="ECO:0000259" key="7">
    <source>
        <dbReference type="PROSITE" id="PS51284"/>
    </source>
</evidence>
<gene>
    <name evidence="8" type="ORF">K457DRAFT_117536</name>
</gene>
<keyword evidence="9" id="KW-1185">Reference proteome</keyword>
<proteinExistence type="inferred from homology"/>
<dbReference type="GO" id="GO:0070979">
    <property type="term" value="P:protein K11-linked ubiquitination"/>
    <property type="evidence" value="ECO:0007669"/>
    <property type="project" value="TreeGrafter"/>
</dbReference>